<dbReference type="InterPro" id="IPR012258">
    <property type="entry name" value="Acyl-CoA_oxidase"/>
</dbReference>
<sequence>MTSATTTGIDPLFHEPVELLSTDARVALSYKRARLLMHEYAFTVKDVLESSPKFWALQSDPRLPLDIACYTILAAHVGLAIGTLAKFAGHRADIAALVRSLLNFDTVGVYLLSERGHGLDAFNIETTATLTSEGFILNTPREEAAKMMPATTPSFGIPKVALVMARLIVSGEDRGSRFFIVPICNKFQMYRGVHSTRLPTRSGTAPLDFSITTFDHVLLPITALLGDSLAAPKNPLQAWWGEVWRIPIGTGAVAGPLVQALKHAAYIGSSYSLHRHIVGKTPTPVSLMSFWTQRWAMVQAVAVARVLDVWYPTVVKQSVDMALEPGVRHAYSVITKASIAQLFQTCMGEVMVRCGAQGTFEHNFMARMKNEGYGVVIAEGDILTLCIRLYNELLLGRYSIPPPAHKDTLLWRHAEGLLRTAREYLATCGDHRSEKANAFVLPLAEAGVSAIGHALAYSAAIDAAVPKPLLDVYECAVMRLDAVWYSESAGLSSFEQRMREDKASAAVLPRLEEYLRDLKIARHVRAPIVSDAAWKAYLKLLPTHSGNADANEDSKVRFRSETISARL</sequence>
<dbReference type="InParanoid" id="A0A5C3PZQ5"/>
<dbReference type="Proteomes" id="UP000308197">
    <property type="component" value="Unassembled WGS sequence"/>
</dbReference>
<dbReference type="GO" id="GO:0005777">
    <property type="term" value="C:peroxisome"/>
    <property type="evidence" value="ECO:0007669"/>
    <property type="project" value="InterPro"/>
</dbReference>
<evidence type="ECO:0000313" key="1">
    <source>
        <dbReference type="EMBL" id="TFK91643.1"/>
    </source>
</evidence>
<dbReference type="Gene3D" id="2.40.110.10">
    <property type="entry name" value="Butyryl-CoA Dehydrogenase, subunit A, domain 2"/>
    <property type="match status" value="1"/>
</dbReference>
<dbReference type="InterPro" id="IPR009100">
    <property type="entry name" value="AcylCoA_DH/oxidase_NM_dom_sf"/>
</dbReference>
<gene>
    <name evidence="1" type="ORF">K466DRAFT_514992</name>
</gene>
<dbReference type="GO" id="GO:0033540">
    <property type="term" value="P:fatty acid beta-oxidation using acyl-CoA oxidase"/>
    <property type="evidence" value="ECO:0007669"/>
    <property type="project" value="TreeGrafter"/>
</dbReference>
<dbReference type="SUPFAM" id="SSF47203">
    <property type="entry name" value="Acyl-CoA dehydrogenase C-terminal domain-like"/>
    <property type="match status" value="1"/>
</dbReference>
<dbReference type="PANTHER" id="PTHR10909:SF382">
    <property type="entry name" value="ACYL-COENZYME A OXIDASE"/>
    <property type="match status" value="1"/>
</dbReference>
<dbReference type="PANTHER" id="PTHR10909">
    <property type="entry name" value="ELECTRON TRANSPORT OXIDOREDUCTASE"/>
    <property type="match status" value="1"/>
</dbReference>
<dbReference type="GO" id="GO:0003997">
    <property type="term" value="F:acyl-CoA oxidase activity"/>
    <property type="evidence" value="ECO:0007669"/>
    <property type="project" value="InterPro"/>
</dbReference>
<dbReference type="STRING" id="1314778.A0A5C3PZQ5"/>
<dbReference type="Gene3D" id="1.20.140.10">
    <property type="entry name" value="Butyryl-CoA Dehydrogenase, subunit A, domain 3"/>
    <property type="match status" value="1"/>
</dbReference>
<keyword evidence="2" id="KW-1185">Reference proteome</keyword>
<dbReference type="GO" id="GO:0005504">
    <property type="term" value="F:fatty acid binding"/>
    <property type="evidence" value="ECO:0007669"/>
    <property type="project" value="TreeGrafter"/>
</dbReference>
<organism evidence="1 2">
    <name type="scientific">Polyporus arcularius HHB13444</name>
    <dbReference type="NCBI Taxonomy" id="1314778"/>
    <lineage>
        <taxon>Eukaryota</taxon>
        <taxon>Fungi</taxon>
        <taxon>Dikarya</taxon>
        <taxon>Basidiomycota</taxon>
        <taxon>Agaricomycotina</taxon>
        <taxon>Agaricomycetes</taxon>
        <taxon>Polyporales</taxon>
        <taxon>Polyporaceae</taxon>
        <taxon>Polyporus</taxon>
    </lineage>
</organism>
<accession>A0A5C3PZQ5</accession>
<dbReference type="InterPro" id="IPR046373">
    <property type="entry name" value="Acyl-CoA_Oxase/DH_mid-dom_sf"/>
</dbReference>
<dbReference type="GO" id="GO:0055088">
    <property type="term" value="P:lipid homeostasis"/>
    <property type="evidence" value="ECO:0007669"/>
    <property type="project" value="TreeGrafter"/>
</dbReference>
<proteinExistence type="predicted"/>
<dbReference type="SUPFAM" id="SSF56645">
    <property type="entry name" value="Acyl-CoA dehydrogenase NM domain-like"/>
    <property type="match status" value="1"/>
</dbReference>
<evidence type="ECO:0000313" key="2">
    <source>
        <dbReference type="Proteomes" id="UP000308197"/>
    </source>
</evidence>
<name>A0A5C3PZQ5_9APHY</name>
<dbReference type="AlphaFoldDB" id="A0A5C3PZQ5"/>
<dbReference type="EMBL" id="ML211015">
    <property type="protein sequence ID" value="TFK91643.1"/>
    <property type="molecule type" value="Genomic_DNA"/>
</dbReference>
<reference evidence="1 2" key="1">
    <citation type="journal article" date="2019" name="Nat. Ecol. Evol.">
        <title>Megaphylogeny resolves global patterns of mushroom evolution.</title>
        <authorList>
            <person name="Varga T."/>
            <person name="Krizsan K."/>
            <person name="Foldi C."/>
            <person name="Dima B."/>
            <person name="Sanchez-Garcia M."/>
            <person name="Sanchez-Ramirez S."/>
            <person name="Szollosi G.J."/>
            <person name="Szarkandi J.G."/>
            <person name="Papp V."/>
            <person name="Albert L."/>
            <person name="Andreopoulos W."/>
            <person name="Angelini C."/>
            <person name="Antonin V."/>
            <person name="Barry K.W."/>
            <person name="Bougher N.L."/>
            <person name="Buchanan P."/>
            <person name="Buyck B."/>
            <person name="Bense V."/>
            <person name="Catcheside P."/>
            <person name="Chovatia M."/>
            <person name="Cooper J."/>
            <person name="Damon W."/>
            <person name="Desjardin D."/>
            <person name="Finy P."/>
            <person name="Geml J."/>
            <person name="Haridas S."/>
            <person name="Hughes K."/>
            <person name="Justo A."/>
            <person name="Karasinski D."/>
            <person name="Kautmanova I."/>
            <person name="Kiss B."/>
            <person name="Kocsube S."/>
            <person name="Kotiranta H."/>
            <person name="LaButti K.M."/>
            <person name="Lechner B.E."/>
            <person name="Liimatainen K."/>
            <person name="Lipzen A."/>
            <person name="Lukacs Z."/>
            <person name="Mihaltcheva S."/>
            <person name="Morgado L.N."/>
            <person name="Niskanen T."/>
            <person name="Noordeloos M.E."/>
            <person name="Ohm R.A."/>
            <person name="Ortiz-Santana B."/>
            <person name="Ovrebo C."/>
            <person name="Racz N."/>
            <person name="Riley R."/>
            <person name="Savchenko A."/>
            <person name="Shiryaev A."/>
            <person name="Soop K."/>
            <person name="Spirin V."/>
            <person name="Szebenyi C."/>
            <person name="Tomsovsky M."/>
            <person name="Tulloss R.E."/>
            <person name="Uehling J."/>
            <person name="Grigoriev I.V."/>
            <person name="Vagvolgyi C."/>
            <person name="Papp T."/>
            <person name="Martin F.M."/>
            <person name="Miettinen O."/>
            <person name="Hibbett D.S."/>
            <person name="Nagy L.G."/>
        </authorList>
    </citation>
    <scope>NUCLEOTIDE SEQUENCE [LARGE SCALE GENOMIC DNA]</scope>
    <source>
        <strain evidence="1 2">HHB13444</strain>
    </source>
</reference>
<dbReference type="GO" id="GO:0071949">
    <property type="term" value="F:FAD binding"/>
    <property type="evidence" value="ECO:0007669"/>
    <property type="project" value="InterPro"/>
</dbReference>
<dbReference type="InterPro" id="IPR036250">
    <property type="entry name" value="AcylCo_DH-like_C"/>
</dbReference>
<protein>
    <recommendedName>
        <fullName evidence="3">Acyl-CoA dehydrogenase NM domain-like protein</fullName>
    </recommendedName>
</protein>
<evidence type="ECO:0008006" key="3">
    <source>
        <dbReference type="Google" id="ProtNLM"/>
    </source>
</evidence>